<dbReference type="InterPro" id="IPR002192">
    <property type="entry name" value="PPDK_AMP/ATP-bd"/>
</dbReference>
<evidence type="ECO:0000256" key="11">
    <source>
        <dbReference type="ARBA" id="ARBA00022842"/>
    </source>
</evidence>
<accession>A0A0W8E4W8</accession>
<dbReference type="Gene3D" id="3.30.1490.20">
    <property type="entry name" value="ATP-grasp fold, A domain"/>
    <property type="match status" value="1"/>
</dbReference>
<dbReference type="SUPFAM" id="SSF81301">
    <property type="entry name" value="Nucleotidyltransferase"/>
    <property type="match status" value="1"/>
</dbReference>
<evidence type="ECO:0000259" key="15">
    <source>
        <dbReference type="Pfam" id="PF01909"/>
    </source>
</evidence>
<keyword evidence="7" id="KW-0479">Metal-binding</keyword>
<gene>
    <name evidence="16" type="ORF">ASZ90_018896</name>
</gene>
<dbReference type="InterPro" id="IPR043519">
    <property type="entry name" value="NT_sf"/>
</dbReference>
<dbReference type="InterPro" id="IPR006319">
    <property type="entry name" value="PEP_synth"/>
</dbReference>
<feature type="domain" description="Pyruvate phosphate dikinase AMP/ATP-binding" evidence="14">
    <location>
        <begin position="346"/>
        <end position="717"/>
    </location>
</feature>
<dbReference type="Gene3D" id="3.30.460.10">
    <property type="entry name" value="Beta Polymerase, domain 2"/>
    <property type="match status" value="1"/>
</dbReference>
<proteinExistence type="inferred from homology"/>
<dbReference type="PANTHER" id="PTHR43030:SF1">
    <property type="entry name" value="PHOSPHOENOLPYRUVATE SYNTHASE"/>
    <property type="match status" value="1"/>
</dbReference>
<dbReference type="GO" id="GO:0046872">
    <property type="term" value="F:metal ion binding"/>
    <property type="evidence" value="ECO:0007669"/>
    <property type="project" value="UniProtKB-KW"/>
</dbReference>
<evidence type="ECO:0000256" key="2">
    <source>
        <dbReference type="ARBA" id="ARBA00002988"/>
    </source>
</evidence>
<feature type="domain" description="Polymerase nucleotidyl transferase" evidence="15">
    <location>
        <begin position="968"/>
        <end position="1010"/>
    </location>
</feature>
<evidence type="ECO:0000256" key="12">
    <source>
        <dbReference type="ARBA" id="ARBA00033470"/>
    </source>
</evidence>
<dbReference type="Gene3D" id="3.30.470.20">
    <property type="entry name" value="ATP-grasp fold, B domain"/>
    <property type="match status" value="1"/>
</dbReference>
<dbReference type="EMBL" id="LNQE01001871">
    <property type="protein sequence ID" value="KUG03706.1"/>
    <property type="molecule type" value="Genomic_DNA"/>
</dbReference>
<sequence>MTDKEAANDTLIYFLKERAKELDCLYQVDELLNNQRLSLPEIFQEIVKVLPSGWQFPDFCRARIVYDNCSHQTPGFFPSPYSIGSSIQVNDKIVGMIEIVYTQEVPQGEEGFFLEKERKLIRTIADRIGQTILHRQMKQVLLDWNETRKVTSDIRGTNSEWMVIVDLLLRTDHDLLLYVCKKMINHLYWIGIKEAQDILTELSPSWEMSFDRGEVNYPSAKLPPGNIATISEKTFLVASQNMSGSEITLRLNKWLQEQKAYFLIKAIDRIDASVGEIIDAIIRYKNIAGNSNMLNHATERWLEVALMRRFLSDNLDFINVAKKYIGICHYYHIVNRLIFPAESHGKIGGKGTGLFLAQQILKRESTDNPLLDTIKIPKTWYITTDEVTEFLHYNNLESLNEHKYRDLSEIRMDYPNIIQTMKNCKFPPGIVKSLAMALDDFEGAPLIVRSSSLLEDQLGAAFSGKYKSLFLANQGDKKKRLEELMDAIIEVYASVFSPDSIKYRSERGLLDFQEEMGIMIQEVVGTKIGHYFMPLFAGVGFSNNEFRWSPRINREDGLIRLVMGLGTRAVDRLSDDFPVLVSPGQPRLRVNTIPEEIKHYAPKKVDVINLQDSSFVTIEIAALIKEFGAQIPNIQQIVSVNKNDYIGKLSVFDINFAEDDVIVTFDGLISDTAFVKQLALILKTLQDKLGTPVDIEFASDGKDFYLLQCRPQSFGVDSVPAAIPKDILDKDILFSANRYISNGTIQDISHIVYVDPEGYNSLHGLHDLINVGKAVGQLNSLLPKRRFILMGPGRWGSRGDIKMGVQVSYSDINNTAALIEIARKKSNYIPELSFGTHFFQDLVESNIRYLPLYPDNRDIIFNNIFFKRSKNMLAELLPEYSQLEEVVRVIDVRQNSGGRVLNITMNADLEEALGYLTHFSGQAEAGPSDASYMEKQLKQGQDRFDDKFWRWRFFMAERLAERLDPNYFGVKGIYLTGSTNNGTAGPGSDIDLIVHFQGNEQQRQELKQWFTGWSLSLGEMNYLKTGYSSEGLLDIHMVTDEDIEKKSPFAIKIGSITDPAHRLKLKTDY</sequence>
<dbReference type="AlphaFoldDB" id="A0A0W8E4W8"/>
<evidence type="ECO:0000256" key="5">
    <source>
        <dbReference type="ARBA" id="ARBA00011996"/>
    </source>
</evidence>
<dbReference type="Pfam" id="PF01909">
    <property type="entry name" value="NTP_transf_2"/>
    <property type="match status" value="1"/>
</dbReference>
<dbReference type="GO" id="GO:0008986">
    <property type="term" value="F:pyruvate, water dikinase activity"/>
    <property type="evidence" value="ECO:0007669"/>
    <property type="project" value="UniProtKB-EC"/>
</dbReference>
<keyword evidence="11" id="KW-0460">Magnesium</keyword>
<evidence type="ECO:0000256" key="8">
    <source>
        <dbReference type="ARBA" id="ARBA00022741"/>
    </source>
</evidence>
<comment type="caution">
    <text evidence="16">The sequence shown here is derived from an EMBL/GenBank/DDBJ whole genome shotgun (WGS) entry which is preliminary data.</text>
</comment>
<dbReference type="GO" id="GO:0005524">
    <property type="term" value="F:ATP binding"/>
    <property type="evidence" value="ECO:0007669"/>
    <property type="project" value="UniProtKB-KW"/>
</dbReference>
<evidence type="ECO:0000313" key="16">
    <source>
        <dbReference type="EMBL" id="KUG03706.1"/>
    </source>
</evidence>
<evidence type="ECO:0000256" key="9">
    <source>
        <dbReference type="ARBA" id="ARBA00022777"/>
    </source>
</evidence>
<organism evidence="16">
    <name type="scientific">hydrocarbon metagenome</name>
    <dbReference type="NCBI Taxonomy" id="938273"/>
    <lineage>
        <taxon>unclassified sequences</taxon>
        <taxon>metagenomes</taxon>
        <taxon>ecological metagenomes</taxon>
    </lineage>
</organism>
<dbReference type="SUPFAM" id="SSF56059">
    <property type="entry name" value="Glutathione synthetase ATP-binding domain-like"/>
    <property type="match status" value="1"/>
</dbReference>
<name>A0A0W8E4W8_9ZZZZ</name>
<dbReference type="UniPathway" id="UPA00138"/>
<dbReference type="EC" id="2.7.9.2" evidence="5"/>
<keyword evidence="10" id="KW-0067">ATP-binding</keyword>
<comment type="similarity">
    <text evidence="4">Belongs to the PEP-utilizing enzyme family.</text>
</comment>
<evidence type="ECO:0000256" key="13">
    <source>
        <dbReference type="ARBA" id="ARBA00047700"/>
    </source>
</evidence>
<evidence type="ECO:0000256" key="7">
    <source>
        <dbReference type="ARBA" id="ARBA00022723"/>
    </source>
</evidence>
<comment type="cofactor">
    <cofactor evidence="1">
        <name>Mg(2+)</name>
        <dbReference type="ChEBI" id="CHEBI:18420"/>
    </cofactor>
</comment>
<evidence type="ECO:0000256" key="4">
    <source>
        <dbReference type="ARBA" id="ARBA00007837"/>
    </source>
</evidence>
<keyword evidence="8" id="KW-0547">Nucleotide-binding</keyword>
<evidence type="ECO:0000256" key="3">
    <source>
        <dbReference type="ARBA" id="ARBA00004742"/>
    </source>
</evidence>
<comment type="catalytic activity">
    <reaction evidence="13">
        <text>pyruvate + ATP + H2O = phosphoenolpyruvate + AMP + phosphate + 2 H(+)</text>
        <dbReference type="Rhea" id="RHEA:11364"/>
        <dbReference type="ChEBI" id="CHEBI:15361"/>
        <dbReference type="ChEBI" id="CHEBI:15377"/>
        <dbReference type="ChEBI" id="CHEBI:15378"/>
        <dbReference type="ChEBI" id="CHEBI:30616"/>
        <dbReference type="ChEBI" id="CHEBI:43474"/>
        <dbReference type="ChEBI" id="CHEBI:58702"/>
        <dbReference type="ChEBI" id="CHEBI:456215"/>
        <dbReference type="EC" id="2.7.9.2"/>
    </reaction>
</comment>
<evidence type="ECO:0000256" key="1">
    <source>
        <dbReference type="ARBA" id="ARBA00001946"/>
    </source>
</evidence>
<evidence type="ECO:0000256" key="6">
    <source>
        <dbReference type="ARBA" id="ARBA00022679"/>
    </source>
</evidence>
<keyword evidence="16" id="KW-0670">Pyruvate</keyword>
<dbReference type="GO" id="GO:0006094">
    <property type="term" value="P:gluconeogenesis"/>
    <property type="evidence" value="ECO:0007669"/>
    <property type="project" value="UniProtKB-UniPathway"/>
</dbReference>
<comment type="pathway">
    <text evidence="3">Carbohydrate biosynthesis; gluconeogenesis.</text>
</comment>
<dbReference type="PANTHER" id="PTHR43030">
    <property type="entry name" value="PHOSPHOENOLPYRUVATE SYNTHASE"/>
    <property type="match status" value="1"/>
</dbReference>
<reference evidence="16" key="1">
    <citation type="journal article" date="2015" name="Proc. Natl. Acad. Sci. U.S.A.">
        <title>Networks of energetic and metabolic interactions define dynamics in microbial communities.</title>
        <authorList>
            <person name="Embree M."/>
            <person name="Liu J.K."/>
            <person name="Al-Bassam M.M."/>
            <person name="Zengler K."/>
        </authorList>
    </citation>
    <scope>NUCLEOTIDE SEQUENCE</scope>
</reference>
<keyword evidence="6" id="KW-0808">Transferase</keyword>
<dbReference type="InterPro" id="IPR013815">
    <property type="entry name" value="ATP_grasp_subdomain_1"/>
</dbReference>
<keyword evidence="9 16" id="KW-0418">Kinase</keyword>
<dbReference type="InterPro" id="IPR002934">
    <property type="entry name" value="Polymerase_NTP_transf_dom"/>
</dbReference>
<evidence type="ECO:0000256" key="10">
    <source>
        <dbReference type="ARBA" id="ARBA00022840"/>
    </source>
</evidence>
<comment type="function">
    <text evidence="2">Catalyzes the phosphorylation of pyruvate to phosphoenolpyruvate.</text>
</comment>
<dbReference type="GO" id="GO:0016779">
    <property type="term" value="F:nucleotidyltransferase activity"/>
    <property type="evidence" value="ECO:0007669"/>
    <property type="project" value="InterPro"/>
</dbReference>
<evidence type="ECO:0000259" key="14">
    <source>
        <dbReference type="Pfam" id="PF01326"/>
    </source>
</evidence>
<dbReference type="Pfam" id="PF01326">
    <property type="entry name" value="PPDK_N"/>
    <property type="match status" value="1"/>
</dbReference>
<protein>
    <recommendedName>
        <fullName evidence="5">pyruvate, water dikinase</fullName>
        <ecNumber evidence="5">2.7.9.2</ecNumber>
    </recommendedName>
    <alternativeName>
        <fullName evidence="12">Pyruvate, water dikinase</fullName>
    </alternativeName>
</protein>